<sequence>MTTMTMHIDAPVEKVFPFFKDPKALADITVMETEYFDVKETRQGTGTFFSWRSKIAGIPFEGFEVYTDVVPNKHITEKSSRAMMGTWDYDFEPEGKGTKVTMRHHPRSFWRLPPVNYLMALAQSRMMASFAPQVKERIETAGTKPAKSA</sequence>
<organism evidence="1 2">
    <name type="scientific">Pedococcus cremeus</name>
    <dbReference type="NCBI Taxonomy" id="587636"/>
    <lineage>
        <taxon>Bacteria</taxon>
        <taxon>Bacillati</taxon>
        <taxon>Actinomycetota</taxon>
        <taxon>Actinomycetes</taxon>
        <taxon>Micrococcales</taxon>
        <taxon>Intrasporangiaceae</taxon>
        <taxon>Pedococcus</taxon>
    </lineage>
</organism>
<keyword evidence="2" id="KW-1185">Reference proteome</keyword>
<dbReference type="AlphaFoldDB" id="A0A1H9WM47"/>
<proteinExistence type="predicted"/>
<dbReference type="Gene3D" id="3.30.530.20">
    <property type="match status" value="1"/>
</dbReference>
<dbReference type="InterPro" id="IPR023393">
    <property type="entry name" value="START-like_dom_sf"/>
</dbReference>
<dbReference type="Proteomes" id="UP000199019">
    <property type="component" value="Unassembled WGS sequence"/>
</dbReference>
<evidence type="ECO:0000313" key="2">
    <source>
        <dbReference type="Proteomes" id="UP000199019"/>
    </source>
</evidence>
<evidence type="ECO:0000313" key="1">
    <source>
        <dbReference type="EMBL" id="SES34945.1"/>
    </source>
</evidence>
<dbReference type="EMBL" id="FOHB01000005">
    <property type="protein sequence ID" value="SES34945.1"/>
    <property type="molecule type" value="Genomic_DNA"/>
</dbReference>
<dbReference type="Pfam" id="PF10604">
    <property type="entry name" value="Polyketide_cyc2"/>
    <property type="match status" value="1"/>
</dbReference>
<dbReference type="STRING" id="587636.SAMN05216199_3025"/>
<reference evidence="2" key="1">
    <citation type="submission" date="2016-10" db="EMBL/GenBank/DDBJ databases">
        <authorList>
            <person name="Varghese N."/>
            <person name="Submissions S."/>
        </authorList>
    </citation>
    <scope>NUCLEOTIDE SEQUENCE [LARGE SCALE GENOMIC DNA]</scope>
    <source>
        <strain evidence="2">CGMCC 1.6963</strain>
    </source>
</reference>
<protein>
    <submittedName>
        <fullName evidence="1">Uncharacterized conserved protein YndB, AHSA1/START domain</fullName>
    </submittedName>
</protein>
<gene>
    <name evidence="1" type="ORF">SAMN05216199_3025</name>
</gene>
<accession>A0A1H9WM47</accession>
<dbReference type="CDD" id="cd07812">
    <property type="entry name" value="SRPBCC"/>
    <property type="match status" value="1"/>
</dbReference>
<dbReference type="SUPFAM" id="SSF55961">
    <property type="entry name" value="Bet v1-like"/>
    <property type="match status" value="1"/>
</dbReference>
<dbReference type="InterPro" id="IPR019587">
    <property type="entry name" value="Polyketide_cyclase/dehydratase"/>
</dbReference>
<name>A0A1H9WM47_9MICO</name>